<reference evidence="1" key="1">
    <citation type="journal article" date="2023" name="Insect Mol. Biol.">
        <title>Genome sequencing provides insights into the evolution of gene families encoding plant cell wall-degrading enzymes in longhorned beetles.</title>
        <authorList>
            <person name="Shin N.R."/>
            <person name="Okamura Y."/>
            <person name="Kirsch R."/>
            <person name="Pauchet Y."/>
        </authorList>
    </citation>
    <scope>NUCLEOTIDE SEQUENCE</scope>
    <source>
        <strain evidence="1">RBIC_L_NR</strain>
    </source>
</reference>
<accession>A0AAV8WTA3</accession>
<dbReference type="Proteomes" id="UP001162156">
    <property type="component" value="Unassembled WGS sequence"/>
</dbReference>
<keyword evidence="2" id="KW-1185">Reference proteome</keyword>
<evidence type="ECO:0000313" key="2">
    <source>
        <dbReference type="Proteomes" id="UP001162156"/>
    </source>
</evidence>
<dbReference type="AlphaFoldDB" id="A0AAV8WTA3"/>
<proteinExistence type="predicted"/>
<comment type="caution">
    <text evidence="1">The sequence shown here is derived from an EMBL/GenBank/DDBJ whole genome shotgun (WGS) entry which is preliminary data.</text>
</comment>
<protein>
    <recommendedName>
        <fullName evidence="3">DDE Tnp4 domain-containing protein</fullName>
    </recommendedName>
</protein>
<organism evidence="1 2">
    <name type="scientific">Rhamnusium bicolor</name>
    <dbReference type="NCBI Taxonomy" id="1586634"/>
    <lineage>
        <taxon>Eukaryota</taxon>
        <taxon>Metazoa</taxon>
        <taxon>Ecdysozoa</taxon>
        <taxon>Arthropoda</taxon>
        <taxon>Hexapoda</taxon>
        <taxon>Insecta</taxon>
        <taxon>Pterygota</taxon>
        <taxon>Neoptera</taxon>
        <taxon>Endopterygota</taxon>
        <taxon>Coleoptera</taxon>
        <taxon>Polyphaga</taxon>
        <taxon>Cucujiformia</taxon>
        <taxon>Chrysomeloidea</taxon>
        <taxon>Cerambycidae</taxon>
        <taxon>Lepturinae</taxon>
        <taxon>Rhagiini</taxon>
        <taxon>Rhamnusium</taxon>
    </lineage>
</organism>
<dbReference type="EMBL" id="JANEYF010004983">
    <property type="protein sequence ID" value="KAJ8929490.1"/>
    <property type="molecule type" value="Genomic_DNA"/>
</dbReference>
<sequence length="71" mass="7894">MELLIALCDQYKFTYVDIGAYGSQSDGGILKYSVFGKKLINDNLNIPKGKIMQNTNISVPLYFVGDEAFPL</sequence>
<evidence type="ECO:0000313" key="1">
    <source>
        <dbReference type="EMBL" id="KAJ8929490.1"/>
    </source>
</evidence>
<evidence type="ECO:0008006" key="3">
    <source>
        <dbReference type="Google" id="ProtNLM"/>
    </source>
</evidence>
<gene>
    <name evidence="1" type="ORF">NQ314_017822</name>
</gene>
<name>A0AAV8WTA3_9CUCU</name>